<evidence type="ECO:0000313" key="5">
    <source>
        <dbReference type="EMBL" id="SDF11108.1"/>
    </source>
</evidence>
<evidence type="ECO:0000256" key="2">
    <source>
        <dbReference type="ARBA" id="ARBA00019992"/>
    </source>
</evidence>
<sequence>MALQEGRYGLTYTTARPEAVEAFDGMVTSYLGFGRDIGDRLKQVFAADPDMPLAHVAKGYLFKLFGSGAMAERAKKVLAEAKTRAETHGVTEREALHLAALEAWCAEDVDRTTACWERAVLEYPKDALALRLAHFNHFYAGEGRMMRDSTARVLPDWSKDDPDYGFLLGMHAFGLEEAGDYAAAEPFGREAVERNPADAWAVHAVAHIMEMQGRHREGVDWVAGLERDWSATNNFRFHLYWHQALFHLERGEIDAVLALYDRQIASDLDADMYLDVCNGASLLWRLEMYGVDVGDRWKELARVSLRHAEDHELIFVSLHYLMALIKGGEAQAAATLASHLESYANAATTQGRVAARVGTATAEAMAALARGDAATVVEALYPVRYDLYCMGGSHAQRDVFEEMLVTAAVEADPMLARALLAERTAAKPNSAWSWGKYAAALKATGRDQAADLAQARAAGLLSAAAG</sequence>
<dbReference type="SUPFAM" id="SSF48452">
    <property type="entry name" value="TPR-like"/>
    <property type="match status" value="1"/>
</dbReference>
<dbReference type="InterPro" id="IPR011990">
    <property type="entry name" value="TPR-like_helical_dom_sf"/>
</dbReference>
<dbReference type="InterPro" id="IPR033891">
    <property type="entry name" value="TTC38"/>
</dbReference>
<dbReference type="PANTHER" id="PTHR16263:SF4">
    <property type="entry name" value="TETRATRICOPEPTIDE REPEAT PROTEIN 38"/>
    <property type="match status" value="1"/>
</dbReference>
<dbReference type="Proteomes" id="UP000198615">
    <property type="component" value="Unassembled WGS sequence"/>
</dbReference>
<comment type="similarity">
    <text evidence="1">Belongs to the TTC38 family.</text>
</comment>
<protein>
    <recommendedName>
        <fullName evidence="2">Tetratricopeptide repeat protein 38</fullName>
    </recommendedName>
</protein>
<dbReference type="Gene3D" id="1.25.40.10">
    <property type="entry name" value="Tetratricopeptide repeat domain"/>
    <property type="match status" value="1"/>
</dbReference>
<evidence type="ECO:0000256" key="1">
    <source>
        <dbReference type="ARBA" id="ARBA00005857"/>
    </source>
</evidence>
<evidence type="ECO:0000313" key="6">
    <source>
        <dbReference type="Proteomes" id="UP000198615"/>
    </source>
</evidence>
<dbReference type="CDD" id="cd05804">
    <property type="entry name" value="StaR_like"/>
    <property type="match status" value="1"/>
</dbReference>
<comment type="caution">
    <text evidence="5">The sequence shown here is derived from an EMBL/GenBank/DDBJ whole genome shotgun (WGS) entry which is preliminary data.</text>
</comment>
<proteinExistence type="inferred from homology"/>
<dbReference type="PANTHER" id="PTHR16263">
    <property type="entry name" value="TETRATRICOPEPTIDE REPEAT PROTEIN 38"/>
    <property type="match status" value="1"/>
</dbReference>
<gene>
    <name evidence="5" type="ORF">SAMN05660686_00299</name>
</gene>
<reference evidence="5 6" key="1">
    <citation type="submission" date="2016-10" db="EMBL/GenBank/DDBJ databases">
        <authorList>
            <person name="Varghese N."/>
            <person name="Submissions S."/>
        </authorList>
    </citation>
    <scope>NUCLEOTIDE SEQUENCE [LARGE SCALE GENOMIC DNA]</scope>
    <source>
        <strain evidence="5 6">DSM 18839</strain>
    </source>
</reference>
<name>A0A8G2BE62_9PROT</name>
<dbReference type="RefSeq" id="WP_093147608.1">
    <property type="nucleotide sequence ID" value="NZ_FNBW01000001.1"/>
</dbReference>
<dbReference type="EMBL" id="FNBW01000001">
    <property type="protein sequence ID" value="SDF11108.1"/>
    <property type="molecule type" value="Genomic_DNA"/>
</dbReference>
<evidence type="ECO:0000256" key="3">
    <source>
        <dbReference type="ARBA" id="ARBA00022737"/>
    </source>
</evidence>
<dbReference type="AlphaFoldDB" id="A0A8G2BE62"/>
<keyword evidence="4" id="KW-0802">TPR repeat</keyword>
<keyword evidence="6" id="KW-1185">Reference proteome</keyword>
<keyword evidence="3" id="KW-0677">Repeat</keyword>
<accession>A0A8G2BE62</accession>
<evidence type="ECO:0000256" key="4">
    <source>
        <dbReference type="ARBA" id="ARBA00022803"/>
    </source>
</evidence>
<organism evidence="5 6">
    <name type="scientific">Thalassobaculum litoreum DSM 18839</name>
    <dbReference type="NCBI Taxonomy" id="1123362"/>
    <lineage>
        <taxon>Bacteria</taxon>
        <taxon>Pseudomonadati</taxon>
        <taxon>Pseudomonadota</taxon>
        <taxon>Alphaproteobacteria</taxon>
        <taxon>Rhodospirillales</taxon>
        <taxon>Thalassobaculaceae</taxon>
        <taxon>Thalassobaculum</taxon>
    </lineage>
</organism>
<dbReference type="OrthoDB" id="9815900at2"/>